<evidence type="ECO:0000313" key="9">
    <source>
        <dbReference type="EMBL" id="PZX07510.1"/>
    </source>
</evidence>
<evidence type="ECO:0000256" key="4">
    <source>
        <dbReference type="ARBA" id="ARBA00022544"/>
    </source>
</evidence>
<keyword evidence="5 8" id="KW-0812">Transmembrane</keyword>
<organism evidence="9 10">
    <name type="scientific">Psychrobacillus insolitus</name>
    <dbReference type="NCBI Taxonomy" id="1461"/>
    <lineage>
        <taxon>Bacteria</taxon>
        <taxon>Bacillati</taxon>
        <taxon>Bacillota</taxon>
        <taxon>Bacilli</taxon>
        <taxon>Bacillales</taxon>
        <taxon>Bacillaceae</taxon>
        <taxon>Psychrobacillus</taxon>
    </lineage>
</organism>
<comment type="subcellular location">
    <subcellularLocation>
        <location evidence="1">Membrane</location>
        <topology evidence="1">Multi-pass membrane protein</topology>
    </subcellularLocation>
</comment>
<evidence type="ECO:0000256" key="2">
    <source>
        <dbReference type="ARBA" id="ARBA00007998"/>
    </source>
</evidence>
<feature type="transmembrane region" description="Helical" evidence="8">
    <location>
        <begin position="219"/>
        <end position="241"/>
    </location>
</feature>
<evidence type="ECO:0000256" key="6">
    <source>
        <dbReference type="ARBA" id="ARBA00022989"/>
    </source>
</evidence>
<keyword evidence="3" id="KW-0813">Transport</keyword>
<reference evidence="9 10" key="1">
    <citation type="submission" date="2018-06" db="EMBL/GenBank/DDBJ databases">
        <title>Genomic Encyclopedia of Type Strains, Phase IV (KMG-IV): sequencing the most valuable type-strain genomes for metagenomic binning, comparative biology and taxonomic classification.</title>
        <authorList>
            <person name="Goeker M."/>
        </authorList>
    </citation>
    <scope>NUCLEOTIDE SEQUENCE [LARGE SCALE GENOMIC DNA]</scope>
    <source>
        <strain evidence="9 10">DSM 5</strain>
    </source>
</reference>
<dbReference type="AlphaFoldDB" id="A0A2W7ML70"/>
<dbReference type="EMBL" id="QKZI01000001">
    <property type="protein sequence ID" value="PZX07510.1"/>
    <property type="molecule type" value="Genomic_DNA"/>
</dbReference>
<dbReference type="RefSeq" id="WP_111438154.1">
    <property type="nucleotide sequence ID" value="NZ_QKZI01000001.1"/>
</dbReference>
<name>A0A2W7ML70_9BACI</name>
<dbReference type="Pfam" id="PF03845">
    <property type="entry name" value="Spore_permease"/>
    <property type="match status" value="1"/>
</dbReference>
<dbReference type="GO" id="GO:0016020">
    <property type="term" value="C:membrane"/>
    <property type="evidence" value="ECO:0007669"/>
    <property type="project" value="UniProtKB-SubCell"/>
</dbReference>
<accession>A0A2W7ML70</accession>
<proteinExistence type="inferred from homology"/>
<protein>
    <submittedName>
        <fullName evidence="9">Spore germination protein KB</fullName>
    </submittedName>
</protein>
<evidence type="ECO:0000256" key="8">
    <source>
        <dbReference type="SAM" id="Phobius"/>
    </source>
</evidence>
<feature type="transmembrane region" description="Helical" evidence="8">
    <location>
        <begin position="39"/>
        <end position="64"/>
    </location>
</feature>
<feature type="transmembrane region" description="Helical" evidence="8">
    <location>
        <begin position="273"/>
        <end position="295"/>
    </location>
</feature>
<feature type="transmembrane region" description="Helical" evidence="8">
    <location>
        <begin position="338"/>
        <end position="358"/>
    </location>
</feature>
<keyword evidence="7 8" id="KW-0472">Membrane</keyword>
<evidence type="ECO:0000256" key="7">
    <source>
        <dbReference type="ARBA" id="ARBA00023136"/>
    </source>
</evidence>
<dbReference type="InterPro" id="IPR004761">
    <property type="entry name" value="Spore_GerAB"/>
</dbReference>
<sequence>MQNGKISSFQFLVLVIFFTVGTSILLIPAILTSQVKQDAWIAAIVGLLIGLLFIWLFTFIASWFPKLTYIQINEKVFGKIFGKMISIIVILVAIIYTTVLISYSGIFLITQLYPKTPLVFLNLLMVLIMVMAVRLGLETIARTAEILIFVFLFLFIFLAVSISPQINTENLEPFFQANINPLFKSSLGLAVVTSVNSIFLLLIFPAYVKEVEKARKYFFVGNIIGGIVIVVITLLCIIILGSSTTARQIYPSYTLAKVINIGDFITRIESLMASLWIMGLFFKVSIYFYAATFGLSQILNMKDYRLLTYPLGLIIIVLSGIIFPNIDYQETFTSETTVSISLVIGLFFPLLLVAIYMIRKKKLKKDPDHS</sequence>
<evidence type="ECO:0000256" key="3">
    <source>
        <dbReference type="ARBA" id="ARBA00022448"/>
    </source>
</evidence>
<feature type="transmembrane region" description="Helical" evidence="8">
    <location>
        <begin position="12"/>
        <end position="33"/>
    </location>
</feature>
<feature type="transmembrane region" description="Helical" evidence="8">
    <location>
        <begin position="146"/>
        <end position="166"/>
    </location>
</feature>
<feature type="transmembrane region" description="Helical" evidence="8">
    <location>
        <begin position="307"/>
        <end position="326"/>
    </location>
</feature>
<evidence type="ECO:0000256" key="5">
    <source>
        <dbReference type="ARBA" id="ARBA00022692"/>
    </source>
</evidence>
<dbReference type="Proteomes" id="UP000248646">
    <property type="component" value="Unassembled WGS sequence"/>
</dbReference>
<comment type="caution">
    <text evidence="9">The sequence shown here is derived from an EMBL/GenBank/DDBJ whole genome shotgun (WGS) entry which is preliminary data.</text>
</comment>
<dbReference type="PANTHER" id="PTHR34975:SF2">
    <property type="entry name" value="SPORE GERMINATION PROTEIN A2"/>
    <property type="match status" value="1"/>
</dbReference>
<dbReference type="GO" id="GO:0009847">
    <property type="term" value="P:spore germination"/>
    <property type="evidence" value="ECO:0007669"/>
    <property type="project" value="InterPro"/>
</dbReference>
<evidence type="ECO:0000256" key="1">
    <source>
        <dbReference type="ARBA" id="ARBA00004141"/>
    </source>
</evidence>
<feature type="transmembrane region" description="Helical" evidence="8">
    <location>
        <begin position="119"/>
        <end position="137"/>
    </location>
</feature>
<keyword evidence="10" id="KW-1185">Reference proteome</keyword>
<feature type="transmembrane region" description="Helical" evidence="8">
    <location>
        <begin position="85"/>
        <end position="113"/>
    </location>
</feature>
<keyword evidence="4" id="KW-0309">Germination</keyword>
<feature type="transmembrane region" description="Helical" evidence="8">
    <location>
        <begin position="186"/>
        <end position="207"/>
    </location>
</feature>
<dbReference type="NCBIfam" id="TIGR00912">
    <property type="entry name" value="2A0309"/>
    <property type="match status" value="1"/>
</dbReference>
<dbReference type="Gene3D" id="1.10.4160.10">
    <property type="entry name" value="Hydantoin permease"/>
    <property type="match status" value="1"/>
</dbReference>
<gene>
    <name evidence="9" type="ORF">C7437_101627</name>
</gene>
<comment type="similarity">
    <text evidence="2">Belongs to the amino acid-polyamine-organocation (APC) superfamily. Spore germination protein (SGP) (TC 2.A.3.9) family.</text>
</comment>
<keyword evidence="6 8" id="KW-1133">Transmembrane helix</keyword>
<evidence type="ECO:0000313" key="10">
    <source>
        <dbReference type="Proteomes" id="UP000248646"/>
    </source>
</evidence>
<dbReference type="OrthoDB" id="2078716at2"/>
<dbReference type="PANTHER" id="PTHR34975">
    <property type="entry name" value="SPORE GERMINATION PROTEIN A2"/>
    <property type="match status" value="1"/>
</dbReference>